<evidence type="ECO:0000313" key="8">
    <source>
        <dbReference type="EMBL" id="GGK65208.1"/>
    </source>
</evidence>
<organism evidence="8 9">
    <name type="scientific">Ornithinimicrobium pekingense</name>
    <dbReference type="NCBI Taxonomy" id="384677"/>
    <lineage>
        <taxon>Bacteria</taxon>
        <taxon>Bacillati</taxon>
        <taxon>Actinomycetota</taxon>
        <taxon>Actinomycetes</taxon>
        <taxon>Micrococcales</taxon>
        <taxon>Ornithinimicrobiaceae</taxon>
        <taxon>Ornithinimicrobium</taxon>
    </lineage>
</organism>
<protein>
    <recommendedName>
        <fullName evidence="10">Sigma-70 family RNA polymerase sigma factor</fullName>
    </recommendedName>
</protein>
<dbReference type="Pfam" id="PF04542">
    <property type="entry name" value="Sigma70_r2"/>
    <property type="match status" value="1"/>
</dbReference>
<dbReference type="InterPro" id="IPR013324">
    <property type="entry name" value="RNA_pol_sigma_r3/r4-like"/>
</dbReference>
<gene>
    <name evidence="8" type="ORF">GCM10011509_11860</name>
</gene>
<evidence type="ECO:0000256" key="3">
    <source>
        <dbReference type="ARBA" id="ARBA00023082"/>
    </source>
</evidence>
<dbReference type="InterPro" id="IPR007630">
    <property type="entry name" value="RNA_pol_sigma70_r4"/>
</dbReference>
<name>A0ABQ2F6Z8_9MICO</name>
<keyword evidence="9" id="KW-1185">Reference proteome</keyword>
<dbReference type="InterPro" id="IPR039425">
    <property type="entry name" value="RNA_pol_sigma-70-like"/>
</dbReference>
<dbReference type="InterPro" id="IPR036388">
    <property type="entry name" value="WH-like_DNA-bd_sf"/>
</dbReference>
<dbReference type="InterPro" id="IPR007627">
    <property type="entry name" value="RNA_pol_sigma70_r2"/>
</dbReference>
<comment type="similarity">
    <text evidence="1">Belongs to the sigma-70 factor family. ECF subfamily.</text>
</comment>
<evidence type="ECO:0000256" key="2">
    <source>
        <dbReference type="ARBA" id="ARBA00023015"/>
    </source>
</evidence>
<proteinExistence type="inferred from homology"/>
<dbReference type="Pfam" id="PF04545">
    <property type="entry name" value="Sigma70_r4"/>
    <property type="match status" value="1"/>
</dbReference>
<accession>A0ABQ2F6Z8</accession>
<sequence>MRVGLWGTSAVGIVSGHAVTLGPPAPAASRLVARPAVVRGPARTAPRQAAAGAGATLPDDLRGLARAARGGDAQARERLLGGVLTIAHRYARARLGTYPAAAEVAADVAQEVGMGVLTALPTYDDRGAPFEAFVYRIASRKVADAQRAHARGPVPTDHVGSPLFDAHVVSAETHVVERDEAARAWALLETLSERHREVLVLRVGVGLSAAEAADALGMTPGAVRVTQHRALTELRERWAELAR</sequence>
<keyword evidence="4" id="KW-0238">DNA-binding</keyword>
<dbReference type="InterPro" id="IPR014284">
    <property type="entry name" value="RNA_pol_sigma-70_dom"/>
</dbReference>
<evidence type="ECO:0000259" key="6">
    <source>
        <dbReference type="Pfam" id="PF04542"/>
    </source>
</evidence>
<dbReference type="CDD" id="cd06171">
    <property type="entry name" value="Sigma70_r4"/>
    <property type="match status" value="1"/>
</dbReference>
<dbReference type="EMBL" id="BMLB01000002">
    <property type="protein sequence ID" value="GGK65208.1"/>
    <property type="molecule type" value="Genomic_DNA"/>
</dbReference>
<dbReference type="PANTHER" id="PTHR43133">
    <property type="entry name" value="RNA POLYMERASE ECF-TYPE SIGMA FACTO"/>
    <property type="match status" value="1"/>
</dbReference>
<dbReference type="SUPFAM" id="SSF88946">
    <property type="entry name" value="Sigma2 domain of RNA polymerase sigma factors"/>
    <property type="match status" value="1"/>
</dbReference>
<reference evidence="9" key="1">
    <citation type="journal article" date="2019" name="Int. J. Syst. Evol. Microbiol.">
        <title>The Global Catalogue of Microorganisms (GCM) 10K type strain sequencing project: providing services to taxonomists for standard genome sequencing and annotation.</title>
        <authorList>
            <consortium name="The Broad Institute Genomics Platform"/>
            <consortium name="The Broad Institute Genome Sequencing Center for Infectious Disease"/>
            <person name="Wu L."/>
            <person name="Ma J."/>
        </authorList>
    </citation>
    <scope>NUCLEOTIDE SEQUENCE [LARGE SCALE GENOMIC DNA]</scope>
    <source>
        <strain evidence="9">CGMCC 1.5362</strain>
    </source>
</reference>
<keyword evidence="2" id="KW-0805">Transcription regulation</keyword>
<feature type="domain" description="RNA polymerase sigma-70 region 2" evidence="6">
    <location>
        <begin position="82"/>
        <end position="151"/>
    </location>
</feature>
<dbReference type="NCBIfam" id="TIGR02937">
    <property type="entry name" value="sigma70-ECF"/>
    <property type="match status" value="1"/>
</dbReference>
<evidence type="ECO:0000256" key="5">
    <source>
        <dbReference type="ARBA" id="ARBA00023163"/>
    </source>
</evidence>
<evidence type="ECO:0000313" key="9">
    <source>
        <dbReference type="Proteomes" id="UP000662111"/>
    </source>
</evidence>
<evidence type="ECO:0000256" key="4">
    <source>
        <dbReference type="ARBA" id="ARBA00023125"/>
    </source>
</evidence>
<keyword evidence="5" id="KW-0804">Transcription</keyword>
<dbReference type="SUPFAM" id="SSF88659">
    <property type="entry name" value="Sigma3 and sigma4 domains of RNA polymerase sigma factors"/>
    <property type="match status" value="1"/>
</dbReference>
<evidence type="ECO:0000259" key="7">
    <source>
        <dbReference type="Pfam" id="PF04545"/>
    </source>
</evidence>
<dbReference type="Proteomes" id="UP000662111">
    <property type="component" value="Unassembled WGS sequence"/>
</dbReference>
<dbReference type="PANTHER" id="PTHR43133:SF58">
    <property type="entry name" value="ECF RNA POLYMERASE SIGMA FACTOR SIGD"/>
    <property type="match status" value="1"/>
</dbReference>
<feature type="domain" description="RNA polymerase sigma-70 region 4" evidence="7">
    <location>
        <begin position="187"/>
        <end position="236"/>
    </location>
</feature>
<dbReference type="InterPro" id="IPR013325">
    <property type="entry name" value="RNA_pol_sigma_r2"/>
</dbReference>
<evidence type="ECO:0008006" key="10">
    <source>
        <dbReference type="Google" id="ProtNLM"/>
    </source>
</evidence>
<dbReference type="Gene3D" id="1.10.1740.10">
    <property type="match status" value="1"/>
</dbReference>
<evidence type="ECO:0000256" key="1">
    <source>
        <dbReference type="ARBA" id="ARBA00010641"/>
    </source>
</evidence>
<comment type="caution">
    <text evidence="8">The sequence shown here is derived from an EMBL/GenBank/DDBJ whole genome shotgun (WGS) entry which is preliminary data.</text>
</comment>
<dbReference type="Gene3D" id="1.10.10.10">
    <property type="entry name" value="Winged helix-like DNA-binding domain superfamily/Winged helix DNA-binding domain"/>
    <property type="match status" value="1"/>
</dbReference>
<keyword evidence="3" id="KW-0731">Sigma factor</keyword>